<dbReference type="InterPro" id="IPR051601">
    <property type="entry name" value="Serine_prot/Carboxylest_S33"/>
</dbReference>
<dbReference type="SUPFAM" id="SSF53474">
    <property type="entry name" value="alpha/beta-Hydrolases"/>
    <property type="match status" value="1"/>
</dbReference>
<proteinExistence type="inferred from homology"/>
<evidence type="ECO:0000313" key="6">
    <source>
        <dbReference type="Proteomes" id="UP001595851"/>
    </source>
</evidence>
<dbReference type="Proteomes" id="UP001595851">
    <property type="component" value="Unassembled WGS sequence"/>
</dbReference>
<dbReference type="GO" id="GO:0016787">
    <property type="term" value="F:hydrolase activity"/>
    <property type="evidence" value="ECO:0007669"/>
    <property type="project" value="UniProtKB-KW"/>
</dbReference>
<sequence length="592" mass="63462">MLLPAVPAAASQPAVPSHECAAATERCDGTLSVPLDWSDPSSERVTVAFAWLPATKRPGRATGTILANPGGPMAALPDLPRIQQVLGPVLEDQNLLVVEPRGLGTSSPLLCPGLNLTAPETIAPCAERLGPRVQFFTADQAVHDMDAVRQALGVPKITFYGNSYGTLFAQAYAAAHPSSLAAAFLDSTVITSADGYALWPNRSRLDQLDLVCGQSRACRALPGRASGTWTDLVTRLRAHPDPKVPISALTMVNNVYDPVFGREANAAATAYLRGDPAPLRRLTQVVPGLPQQPAEGPEWAGFLAYRCGDGSFPFDRDASPAERQAQLQRHFLQERPLAPYTPADLGRDITKDLDFCVQWPTPRHSPPLPPRAKLPSVPIMVVGGDFDTQSPAEVARALRAFPKATFVRVPFAGHSLAPASGEMGDCVRTAMRSFLTNHQIPDVRCTAENYRAIGSFPRTISDIPPIAATGLSPEQRRLLAVTFATSADAVARRNPYSTPTHSRLDTQPGLRGGQVRFGDATITLEQVSLVRGLKVSGQIAIPSTRQAAATLQVSTGDGQPHRIKLEWQPFTPHERPALSGVVDDTPFIYPAT</sequence>
<accession>A0ABV8GV87</accession>
<evidence type="ECO:0000259" key="3">
    <source>
        <dbReference type="Pfam" id="PF00561"/>
    </source>
</evidence>
<dbReference type="PANTHER" id="PTHR43248:SF25">
    <property type="entry name" value="AB HYDROLASE-1 DOMAIN-CONTAINING PROTEIN-RELATED"/>
    <property type="match status" value="1"/>
</dbReference>
<protein>
    <submittedName>
        <fullName evidence="5">Alpha/beta fold hydrolase</fullName>
    </submittedName>
</protein>
<evidence type="ECO:0000313" key="5">
    <source>
        <dbReference type="EMBL" id="MFC4016154.1"/>
    </source>
</evidence>
<keyword evidence="6" id="KW-1185">Reference proteome</keyword>
<dbReference type="PANTHER" id="PTHR43248">
    <property type="entry name" value="2-SUCCINYL-6-HYDROXY-2,4-CYCLOHEXADIENE-1-CARBOXYLATE SYNTHASE"/>
    <property type="match status" value="1"/>
</dbReference>
<organism evidence="5 6">
    <name type="scientific">Nonomuraea purpurea</name>
    <dbReference type="NCBI Taxonomy" id="1849276"/>
    <lineage>
        <taxon>Bacteria</taxon>
        <taxon>Bacillati</taxon>
        <taxon>Actinomycetota</taxon>
        <taxon>Actinomycetes</taxon>
        <taxon>Streptosporangiales</taxon>
        <taxon>Streptosporangiaceae</taxon>
        <taxon>Nonomuraea</taxon>
    </lineage>
</organism>
<evidence type="ECO:0000259" key="4">
    <source>
        <dbReference type="Pfam" id="PF08386"/>
    </source>
</evidence>
<dbReference type="Pfam" id="PF08386">
    <property type="entry name" value="Abhydrolase_4"/>
    <property type="match status" value="1"/>
</dbReference>
<feature type="domain" description="AB hydrolase-1" evidence="3">
    <location>
        <begin position="82"/>
        <end position="218"/>
    </location>
</feature>
<comment type="caution">
    <text evidence="5">The sequence shown here is derived from an EMBL/GenBank/DDBJ whole genome shotgun (WGS) entry which is preliminary data.</text>
</comment>
<dbReference type="Pfam" id="PF00561">
    <property type="entry name" value="Abhydrolase_1"/>
    <property type="match status" value="1"/>
</dbReference>
<comment type="similarity">
    <text evidence="1">Belongs to the peptidase S33 family.</text>
</comment>
<dbReference type="InterPro" id="IPR029058">
    <property type="entry name" value="AB_hydrolase_fold"/>
</dbReference>
<dbReference type="EMBL" id="JBHSBI010000058">
    <property type="protein sequence ID" value="MFC4016154.1"/>
    <property type="molecule type" value="Genomic_DNA"/>
</dbReference>
<feature type="domain" description="Peptidase S33 tripeptidyl aminopeptidase-like C-terminal" evidence="4">
    <location>
        <begin position="346"/>
        <end position="442"/>
    </location>
</feature>
<name>A0ABV8GV87_9ACTN</name>
<dbReference type="InterPro" id="IPR013595">
    <property type="entry name" value="Pept_S33_TAP-like_C"/>
</dbReference>
<dbReference type="RefSeq" id="WP_379535946.1">
    <property type="nucleotide sequence ID" value="NZ_JBHSBI010000058.1"/>
</dbReference>
<keyword evidence="2 5" id="KW-0378">Hydrolase</keyword>
<dbReference type="Gene3D" id="3.40.50.1820">
    <property type="entry name" value="alpha/beta hydrolase"/>
    <property type="match status" value="1"/>
</dbReference>
<evidence type="ECO:0000256" key="2">
    <source>
        <dbReference type="ARBA" id="ARBA00022801"/>
    </source>
</evidence>
<dbReference type="InterPro" id="IPR000073">
    <property type="entry name" value="AB_hydrolase_1"/>
</dbReference>
<reference evidence="6" key="1">
    <citation type="journal article" date="2019" name="Int. J. Syst. Evol. Microbiol.">
        <title>The Global Catalogue of Microorganisms (GCM) 10K type strain sequencing project: providing services to taxonomists for standard genome sequencing and annotation.</title>
        <authorList>
            <consortium name="The Broad Institute Genomics Platform"/>
            <consortium name="The Broad Institute Genome Sequencing Center for Infectious Disease"/>
            <person name="Wu L."/>
            <person name="Ma J."/>
        </authorList>
    </citation>
    <scope>NUCLEOTIDE SEQUENCE [LARGE SCALE GENOMIC DNA]</scope>
    <source>
        <strain evidence="6">TBRC 1276</strain>
    </source>
</reference>
<gene>
    <name evidence="5" type="ORF">ACFOY2_53715</name>
</gene>
<evidence type="ECO:0000256" key="1">
    <source>
        <dbReference type="ARBA" id="ARBA00010088"/>
    </source>
</evidence>